<dbReference type="InterPro" id="IPR006691">
    <property type="entry name" value="GyrA/parC_rep"/>
</dbReference>
<dbReference type="PANTHER" id="PTHR43493:SF5">
    <property type="entry name" value="DNA GYRASE SUBUNIT A, CHLOROPLASTIC_MITOCHONDRIAL"/>
    <property type="match status" value="1"/>
</dbReference>
<comment type="caution">
    <text evidence="1">The sequence shown here is derived from an EMBL/GenBank/DDBJ whole genome shotgun (WGS) entry which is preliminary data.</text>
</comment>
<organism evidence="1 2">
    <name type="scientific">Ilex paraguariensis</name>
    <name type="common">yerba mate</name>
    <dbReference type="NCBI Taxonomy" id="185542"/>
    <lineage>
        <taxon>Eukaryota</taxon>
        <taxon>Viridiplantae</taxon>
        <taxon>Streptophyta</taxon>
        <taxon>Embryophyta</taxon>
        <taxon>Tracheophyta</taxon>
        <taxon>Spermatophyta</taxon>
        <taxon>Magnoliopsida</taxon>
        <taxon>eudicotyledons</taxon>
        <taxon>Gunneridae</taxon>
        <taxon>Pentapetalae</taxon>
        <taxon>asterids</taxon>
        <taxon>campanulids</taxon>
        <taxon>Aquifoliales</taxon>
        <taxon>Aquifoliaceae</taxon>
        <taxon>Ilex</taxon>
    </lineage>
</organism>
<proteinExistence type="predicted"/>
<dbReference type="Proteomes" id="UP001642360">
    <property type="component" value="Unassembled WGS sequence"/>
</dbReference>
<dbReference type="Pfam" id="PF03989">
    <property type="entry name" value="DNA_gyraseA_C"/>
    <property type="match status" value="1"/>
</dbReference>
<protein>
    <submittedName>
        <fullName evidence="1">Uncharacterized protein</fullName>
    </submittedName>
</protein>
<dbReference type="SUPFAM" id="SSF101904">
    <property type="entry name" value="GyrA/ParC C-terminal domain-like"/>
    <property type="match status" value="1"/>
</dbReference>
<evidence type="ECO:0000313" key="1">
    <source>
        <dbReference type="EMBL" id="CAK9163422.1"/>
    </source>
</evidence>
<evidence type="ECO:0000313" key="2">
    <source>
        <dbReference type="Proteomes" id="UP001642360"/>
    </source>
</evidence>
<keyword evidence="2" id="KW-1185">Reference proteome</keyword>
<accession>A0ABC8T8I4</accession>
<reference evidence="1 2" key="1">
    <citation type="submission" date="2024-02" db="EMBL/GenBank/DDBJ databases">
        <authorList>
            <person name="Vignale AGUSTIN F."/>
            <person name="Sosa J E."/>
            <person name="Modenutti C."/>
        </authorList>
    </citation>
    <scope>NUCLEOTIDE SEQUENCE [LARGE SCALE GENOMIC DNA]</scope>
</reference>
<dbReference type="InterPro" id="IPR050220">
    <property type="entry name" value="Type_II_DNA_Topoisomerases"/>
</dbReference>
<gene>
    <name evidence="1" type="ORF">ILEXP_LOCUS32469</name>
</gene>
<dbReference type="Gene3D" id="2.120.10.90">
    <property type="entry name" value="DNA gyrase/topoisomerase IV, subunit A, C-terminal"/>
    <property type="match status" value="1"/>
</dbReference>
<dbReference type="EMBL" id="CAUOFW020004025">
    <property type="protein sequence ID" value="CAK9163422.1"/>
    <property type="molecule type" value="Genomic_DNA"/>
</dbReference>
<name>A0ABC8T8I4_9AQUA</name>
<dbReference type="InterPro" id="IPR035516">
    <property type="entry name" value="Gyrase/topoIV_suA_C"/>
</dbReference>
<sequence>MQKKYDCLNPLDQYTVLIEEEATEIKHKFSTPRRSMVEDTDSGLLEEIDLIPNDEMLLAFSEKGYVKRMRPDTFHLQNRGTIGKSVGKLRVNDTLADFLVCRAHDHVLYFRYVLSASALI</sequence>
<dbReference type="PANTHER" id="PTHR43493">
    <property type="entry name" value="DNA GYRASE/TOPOISOMERASE SUBUNIT A"/>
    <property type="match status" value="1"/>
</dbReference>
<dbReference type="AlphaFoldDB" id="A0ABC8T8I4"/>